<evidence type="ECO:0000256" key="3">
    <source>
        <dbReference type="ARBA" id="ARBA00006577"/>
    </source>
</evidence>
<dbReference type="InterPro" id="IPR046357">
    <property type="entry name" value="PPIase_dom_sf"/>
</dbReference>
<dbReference type="PROSITE" id="PS50059">
    <property type="entry name" value="FKBP_PPIASE"/>
    <property type="match status" value="1"/>
</dbReference>
<gene>
    <name evidence="11" type="ORF">AWT59_1190</name>
</gene>
<keyword evidence="6" id="KW-0143">Chaperone</keyword>
<protein>
    <recommendedName>
        <fullName evidence="9">peptidylprolyl isomerase</fullName>
        <ecNumber evidence="9">5.2.1.8</ecNumber>
    </recommendedName>
</protein>
<comment type="catalytic activity">
    <reaction evidence="1 9">
        <text>[protein]-peptidylproline (omega=180) = [protein]-peptidylproline (omega=0)</text>
        <dbReference type="Rhea" id="RHEA:16237"/>
        <dbReference type="Rhea" id="RHEA-COMP:10747"/>
        <dbReference type="Rhea" id="RHEA-COMP:10748"/>
        <dbReference type="ChEBI" id="CHEBI:83833"/>
        <dbReference type="ChEBI" id="CHEBI:83834"/>
        <dbReference type="EC" id="5.2.1.8"/>
    </reaction>
</comment>
<evidence type="ECO:0000256" key="8">
    <source>
        <dbReference type="ARBA" id="ARBA00037071"/>
    </source>
</evidence>
<keyword evidence="4" id="KW-0963">Cytoplasm</keyword>
<proteinExistence type="inferred from homology"/>
<name>A0A139BUU1_9PROT</name>
<comment type="similarity">
    <text evidence="3">Belongs to the FKBP-type PPIase family.</text>
</comment>
<dbReference type="PANTHER" id="PTHR47861:SF3">
    <property type="entry name" value="FKBP-TYPE PEPTIDYL-PROLYL CIS-TRANS ISOMERASE SLYD"/>
    <property type="match status" value="1"/>
</dbReference>
<dbReference type="EMBL" id="LSLI01000022">
    <property type="protein sequence ID" value="KXS32663.1"/>
    <property type="molecule type" value="Genomic_DNA"/>
</dbReference>
<dbReference type="Gene3D" id="3.10.50.40">
    <property type="match status" value="1"/>
</dbReference>
<evidence type="ECO:0000256" key="5">
    <source>
        <dbReference type="ARBA" id="ARBA00023110"/>
    </source>
</evidence>
<evidence type="ECO:0000256" key="4">
    <source>
        <dbReference type="ARBA" id="ARBA00022490"/>
    </source>
</evidence>
<reference evidence="11 12" key="2">
    <citation type="submission" date="2016-03" db="EMBL/GenBank/DDBJ databases">
        <title>New uncultured bacterium of the family Gallionellaceae from acid mine drainage: description and reconstruction of genome based on metagenomic analysis of microbial community.</title>
        <authorList>
            <person name="Kadnikov V."/>
            <person name="Ivasenko D."/>
            <person name="Beletsky A."/>
            <person name="Mardanov A."/>
            <person name="Danilova E."/>
            <person name="Pimenov N."/>
            <person name="Karnachuk O."/>
            <person name="Ravin N."/>
        </authorList>
    </citation>
    <scope>NUCLEOTIDE SEQUENCE [LARGE SCALE GENOMIC DNA]</scope>
    <source>
        <strain evidence="11">ShG14-8</strain>
    </source>
</reference>
<evidence type="ECO:0000256" key="2">
    <source>
        <dbReference type="ARBA" id="ARBA00004496"/>
    </source>
</evidence>
<dbReference type="InterPro" id="IPR001179">
    <property type="entry name" value="PPIase_FKBP_dom"/>
</dbReference>
<comment type="function">
    <text evidence="8">Also involved in hydrogenase metallocenter assembly, probably by participating in the nickel insertion step. This function in hydrogenase biosynthesis requires chaperone activity and the presence of the metal-binding domain, but not PPIase activity.</text>
</comment>
<evidence type="ECO:0000256" key="9">
    <source>
        <dbReference type="PROSITE-ProRule" id="PRU00277"/>
    </source>
</evidence>
<evidence type="ECO:0000313" key="11">
    <source>
        <dbReference type="EMBL" id="KXS32663.1"/>
    </source>
</evidence>
<accession>A0A139BUU1</accession>
<evidence type="ECO:0000256" key="1">
    <source>
        <dbReference type="ARBA" id="ARBA00000971"/>
    </source>
</evidence>
<dbReference type="GO" id="GO:0003755">
    <property type="term" value="F:peptidyl-prolyl cis-trans isomerase activity"/>
    <property type="evidence" value="ECO:0007669"/>
    <property type="project" value="UniProtKB-KW"/>
</dbReference>
<comment type="caution">
    <text evidence="11">The sequence shown here is derived from an EMBL/GenBank/DDBJ whole genome shotgun (WGS) entry which is preliminary data.</text>
</comment>
<dbReference type="Proteomes" id="UP000070578">
    <property type="component" value="Unassembled WGS sequence"/>
</dbReference>
<evidence type="ECO:0000256" key="6">
    <source>
        <dbReference type="ARBA" id="ARBA00023186"/>
    </source>
</evidence>
<reference evidence="11 12" key="1">
    <citation type="submission" date="2016-02" db="EMBL/GenBank/DDBJ databases">
        <authorList>
            <person name="Wen L."/>
            <person name="He K."/>
            <person name="Yang H."/>
        </authorList>
    </citation>
    <scope>NUCLEOTIDE SEQUENCE [LARGE SCALE GENOMIC DNA]</scope>
    <source>
        <strain evidence="11">ShG14-8</strain>
    </source>
</reference>
<evidence type="ECO:0000256" key="7">
    <source>
        <dbReference type="ARBA" id="ARBA00023235"/>
    </source>
</evidence>
<dbReference type="GO" id="GO:0042026">
    <property type="term" value="P:protein refolding"/>
    <property type="evidence" value="ECO:0007669"/>
    <property type="project" value="UniProtKB-ARBA"/>
</dbReference>
<dbReference type="SUPFAM" id="SSF54534">
    <property type="entry name" value="FKBP-like"/>
    <property type="match status" value="1"/>
</dbReference>
<comment type="subcellular location">
    <subcellularLocation>
        <location evidence="2">Cytoplasm</location>
    </subcellularLocation>
</comment>
<evidence type="ECO:0000259" key="10">
    <source>
        <dbReference type="PROSITE" id="PS50059"/>
    </source>
</evidence>
<dbReference type="PATRIC" id="fig|1796491.3.peg.1302"/>
<dbReference type="PANTHER" id="PTHR47861">
    <property type="entry name" value="FKBP-TYPE PEPTIDYL-PROLYL CIS-TRANS ISOMERASE SLYD"/>
    <property type="match status" value="1"/>
</dbReference>
<dbReference type="EC" id="5.2.1.8" evidence="9"/>
<dbReference type="AlphaFoldDB" id="A0A139BUU1"/>
<feature type="domain" description="PPIase FKBP-type" evidence="10">
    <location>
        <begin position="6"/>
        <end position="87"/>
    </location>
</feature>
<keyword evidence="7 9" id="KW-0413">Isomerase</keyword>
<organism evidence="11 12">
    <name type="scientific">Candidatus Gallionella acididurans</name>
    <dbReference type="NCBI Taxonomy" id="1796491"/>
    <lineage>
        <taxon>Bacteria</taxon>
        <taxon>Pseudomonadati</taxon>
        <taxon>Pseudomonadota</taxon>
        <taxon>Betaproteobacteria</taxon>
        <taxon>Nitrosomonadales</taxon>
        <taxon>Gallionellaceae</taxon>
        <taxon>Gallionella</taxon>
    </lineage>
</organism>
<keyword evidence="5 9" id="KW-0697">Rotamase</keyword>
<evidence type="ECO:0000313" key="12">
    <source>
        <dbReference type="Proteomes" id="UP000070578"/>
    </source>
</evidence>
<dbReference type="GO" id="GO:0005737">
    <property type="term" value="C:cytoplasm"/>
    <property type="evidence" value="ECO:0007669"/>
    <property type="project" value="UniProtKB-SubCell"/>
</dbReference>
<sequence>MKIAKDTIVSLNYELFDSSGELLERVEEQISYLHGGYDGIFPLVEEALHGKNVGDKCSVTMEPDDAFGEYDHTLVEVEPRSSFPKDVAVGMQFEGAPEASDDEDFILFTVVEVTDDEVTVDGNHPLAGKTLTFNCTVTGVRKATEEELEHGHVHEEGGHVH</sequence>